<dbReference type="InterPro" id="IPR051122">
    <property type="entry name" value="SDR_DHRS6-like"/>
</dbReference>
<dbReference type="EMBL" id="CP047045">
    <property type="protein sequence ID" value="QGZ93671.1"/>
    <property type="molecule type" value="Genomic_DNA"/>
</dbReference>
<dbReference type="Gene3D" id="3.40.50.720">
    <property type="entry name" value="NAD(P)-binding Rossmann-like Domain"/>
    <property type="match status" value="1"/>
</dbReference>
<keyword evidence="6" id="KW-1185">Reference proteome</keyword>
<dbReference type="FunFam" id="3.40.50.720:FF:000084">
    <property type="entry name" value="Short-chain dehydrogenase reductase"/>
    <property type="match status" value="1"/>
</dbReference>
<gene>
    <name evidence="5" type="primary">ydaD</name>
    <name evidence="5" type="ORF">DSM104635_00483</name>
</gene>
<dbReference type="GO" id="GO:0047838">
    <property type="term" value="F:D-xylose 1-dehydrogenase (NAD+) activity"/>
    <property type="evidence" value="ECO:0007669"/>
    <property type="project" value="UniProtKB-EC"/>
</dbReference>
<organism evidence="5 6">
    <name type="scientific">Terricaulis silvestris</name>
    <dbReference type="NCBI Taxonomy" id="2686094"/>
    <lineage>
        <taxon>Bacteria</taxon>
        <taxon>Pseudomonadati</taxon>
        <taxon>Pseudomonadota</taxon>
        <taxon>Alphaproteobacteria</taxon>
        <taxon>Caulobacterales</taxon>
        <taxon>Caulobacteraceae</taxon>
        <taxon>Terricaulis</taxon>
    </lineage>
</organism>
<name>A0A6I6MIR9_9CAUL</name>
<dbReference type="KEGG" id="tsv:DSM104635_00483"/>
<keyword evidence="2 5" id="KW-0560">Oxidoreductase</keyword>
<proteinExistence type="inferred from homology"/>
<evidence type="ECO:0000256" key="4">
    <source>
        <dbReference type="ARBA" id="ARBA00069939"/>
    </source>
</evidence>
<evidence type="ECO:0000256" key="3">
    <source>
        <dbReference type="ARBA" id="ARBA00066641"/>
    </source>
</evidence>
<dbReference type="PANTHER" id="PTHR43477">
    <property type="entry name" value="DIHYDROANTICAPSIN 7-DEHYDROGENASE"/>
    <property type="match status" value="1"/>
</dbReference>
<accession>A0A6I6MIR9</accession>
<comment type="similarity">
    <text evidence="1">Belongs to the short-chain dehydrogenases/reductases (SDR) family.</text>
</comment>
<dbReference type="AlphaFoldDB" id="A0A6I6MIR9"/>
<dbReference type="PANTHER" id="PTHR43477:SF1">
    <property type="entry name" value="DIHYDROANTICAPSIN 7-DEHYDROGENASE"/>
    <property type="match status" value="1"/>
</dbReference>
<dbReference type="InterPro" id="IPR036291">
    <property type="entry name" value="NAD(P)-bd_dom_sf"/>
</dbReference>
<dbReference type="RefSeq" id="WP_158764670.1">
    <property type="nucleotide sequence ID" value="NZ_CP047045.1"/>
</dbReference>
<evidence type="ECO:0000256" key="1">
    <source>
        <dbReference type="ARBA" id="ARBA00006484"/>
    </source>
</evidence>
<dbReference type="EC" id="1.1.1.175" evidence="3"/>
<dbReference type="SUPFAM" id="SSF51735">
    <property type="entry name" value="NAD(P)-binding Rossmann-fold domains"/>
    <property type="match status" value="1"/>
</dbReference>
<dbReference type="PRINTS" id="PR00081">
    <property type="entry name" value="GDHRDH"/>
</dbReference>
<evidence type="ECO:0000256" key="2">
    <source>
        <dbReference type="ARBA" id="ARBA00023002"/>
    </source>
</evidence>
<sequence length="252" mass="26604">MDNLRLAGKRVIVTGASRSIGRAIAVGFARNGAHVSICGRDEKALETTRAACAELGVRVHSEICDVSDGAAFERYIGSAAEALGGLNVLVSNASAFARGEDDPAWATAFETDLMSVVRGTRAALPWLKQAQEAAVVHISSISALKPTPRAIAYGSLKAAINQLTKSQAWVLAKDRIRVNAVAPGSITGPGHMWEKRRESGDPAYAEAVAKIPFGRLGDVDEIADVTLFLASPMSRWVTGQIVVVDGGQMLKP</sequence>
<dbReference type="Proteomes" id="UP000431269">
    <property type="component" value="Chromosome"/>
</dbReference>
<evidence type="ECO:0000313" key="5">
    <source>
        <dbReference type="EMBL" id="QGZ93671.1"/>
    </source>
</evidence>
<dbReference type="CDD" id="cd05233">
    <property type="entry name" value="SDR_c"/>
    <property type="match status" value="1"/>
</dbReference>
<dbReference type="InterPro" id="IPR002347">
    <property type="entry name" value="SDR_fam"/>
</dbReference>
<evidence type="ECO:0000313" key="6">
    <source>
        <dbReference type="Proteomes" id="UP000431269"/>
    </source>
</evidence>
<reference evidence="6" key="1">
    <citation type="submission" date="2019-12" db="EMBL/GenBank/DDBJ databases">
        <title>Complete genome of Terracaulis silvestris 0127_4.</title>
        <authorList>
            <person name="Vieira S."/>
            <person name="Riedel T."/>
            <person name="Sproer C."/>
            <person name="Pascual J."/>
            <person name="Boedeker C."/>
            <person name="Overmann J."/>
        </authorList>
    </citation>
    <scope>NUCLEOTIDE SEQUENCE [LARGE SCALE GENOMIC DNA]</scope>
    <source>
        <strain evidence="6">0127_4</strain>
    </source>
</reference>
<protein>
    <recommendedName>
        <fullName evidence="4">D-xylose 1-dehydrogenase</fullName>
        <ecNumber evidence="3">1.1.1.175</ecNumber>
    </recommendedName>
</protein>
<dbReference type="Pfam" id="PF13561">
    <property type="entry name" value="adh_short_C2"/>
    <property type="match status" value="1"/>
</dbReference>